<evidence type="ECO:0000313" key="3">
    <source>
        <dbReference type="Proteomes" id="UP001614394"/>
    </source>
</evidence>
<evidence type="ECO:0000256" key="1">
    <source>
        <dbReference type="SAM" id="SignalP"/>
    </source>
</evidence>
<organism evidence="2 3">
    <name type="scientific">Streptomyces fildesensis</name>
    <dbReference type="NCBI Taxonomy" id="375757"/>
    <lineage>
        <taxon>Bacteria</taxon>
        <taxon>Bacillati</taxon>
        <taxon>Actinomycetota</taxon>
        <taxon>Actinomycetes</taxon>
        <taxon>Kitasatosporales</taxon>
        <taxon>Streptomycetaceae</taxon>
        <taxon>Streptomyces</taxon>
    </lineage>
</organism>
<dbReference type="InterPro" id="IPR026467">
    <property type="entry name" value="Ser/Gly_Cys_C_dom"/>
</dbReference>
<keyword evidence="3" id="KW-1185">Reference proteome</keyword>
<dbReference type="Proteomes" id="UP001614394">
    <property type="component" value="Unassembled WGS sequence"/>
</dbReference>
<dbReference type="RefSeq" id="WP_399650629.1">
    <property type="nucleotide sequence ID" value="NZ_JBITYG010000005.1"/>
</dbReference>
<dbReference type="NCBIfam" id="TIGR04222">
    <property type="entry name" value="near_uncomplex"/>
    <property type="match status" value="1"/>
</dbReference>
<dbReference type="EMBL" id="JBITYG010000005">
    <property type="protein sequence ID" value="MFI9102669.1"/>
    <property type="molecule type" value="Genomic_DNA"/>
</dbReference>
<accession>A0ABW8C8A0</accession>
<protein>
    <submittedName>
        <fullName evidence="2">TIGR04222 domain-containing membrane protein</fullName>
    </submittedName>
</protein>
<evidence type="ECO:0000313" key="2">
    <source>
        <dbReference type="EMBL" id="MFI9102669.1"/>
    </source>
</evidence>
<keyword evidence="1" id="KW-0732">Signal</keyword>
<name>A0ABW8C8A0_9ACTN</name>
<gene>
    <name evidence="2" type="ORF">ACIGXA_19330</name>
</gene>
<feature type="signal peptide" evidence="1">
    <location>
        <begin position="1"/>
        <end position="23"/>
    </location>
</feature>
<proteinExistence type="predicted"/>
<comment type="caution">
    <text evidence="2">The sequence shown here is derived from an EMBL/GenBank/DDBJ whole genome shotgun (WGS) entry which is preliminary data.</text>
</comment>
<sequence length="246" mass="24868">MWMLFFLVACVAAVVSCARLCRAAIAAGALPAAEPGGRAPVTGLGLYETAFLSGGPRRVTDLTLVSMAGEQRLLLAHTGWATVVDAEGRDDLERSLIASIGPGGQSPVAAIRVAHAAAGALRALGERLAGDGLAVPAAARESVTAGIRQVRGAIVLNLLMAGAALVLSAGGQPDGGKAQAWFALPLLLTTGCWIIARVEVHPYTRWASPAGQDALRAVPDGPGPLSALAVRGPAALLDPAQRAALA</sequence>
<reference evidence="2 3" key="1">
    <citation type="submission" date="2024-10" db="EMBL/GenBank/DDBJ databases">
        <title>The Natural Products Discovery Center: Release of the First 8490 Sequenced Strains for Exploring Actinobacteria Biosynthetic Diversity.</title>
        <authorList>
            <person name="Kalkreuter E."/>
            <person name="Kautsar S.A."/>
            <person name="Yang D."/>
            <person name="Bader C.D."/>
            <person name="Teijaro C.N."/>
            <person name="Fluegel L."/>
            <person name="Davis C.M."/>
            <person name="Simpson J.R."/>
            <person name="Lauterbach L."/>
            <person name="Steele A.D."/>
            <person name="Gui C."/>
            <person name="Meng S."/>
            <person name="Li G."/>
            <person name="Viehrig K."/>
            <person name="Ye F."/>
            <person name="Su P."/>
            <person name="Kiefer A.F."/>
            <person name="Nichols A."/>
            <person name="Cepeda A.J."/>
            <person name="Yan W."/>
            <person name="Fan B."/>
            <person name="Jiang Y."/>
            <person name="Adhikari A."/>
            <person name="Zheng C.-J."/>
            <person name="Schuster L."/>
            <person name="Cowan T.M."/>
            <person name="Smanski M.J."/>
            <person name="Chevrette M.G."/>
            <person name="De Carvalho L.P.S."/>
            <person name="Shen B."/>
        </authorList>
    </citation>
    <scope>NUCLEOTIDE SEQUENCE [LARGE SCALE GENOMIC DNA]</scope>
    <source>
        <strain evidence="2 3">NPDC053399</strain>
    </source>
</reference>
<feature type="chain" id="PRO_5046834900" evidence="1">
    <location>
        <begin position="24"/>
        <end position="246"/>
    </location>
</feature>